<dbReference type="InterPro" id="IPR016162">
    <property type="entry name" value="Ald_DH_N"/>
</dbReference>
<dbReference type="InterPro" id="IPR016161">
    <property type="entry name" value="Ald_DH/histidinol_DH"/>
</dbReference>
<feature type="domain" description="Aldehyde dehydrogenase" evidence="5">
    <location>
        <begin position="41"/>
        <end position="461"/>
    </location>
</feature>
<comment type="similarity">
    <text evidence="1">Belongs to the aldehyde dehydrogenase family.</text>
</comment>
<dbReference type="PANTHER" id="PTHR43217:SF1">
    <property type="entry name" value="SUCCINATE SEMIALDEHYDE DEHYDROGENASE [NAD(P)+] SAD"/>
    <property type="match status" value="1"/>
</dbReference>
<dbReference type="SUPFAM" id="SSF53720">
    <property type="entry name" value="ALDH-like"/>
    <property type="match status" value="1"/>
</dbReference>
<dbReference type="Gene3D" id="3.40.309.10">
    <property type="entry name" value="Aldehyde Dehydrogenase, Chain A, domain 2"/>
    <property type="match status" value="1"/>
</dbReference>
<evidence type="ECO:0000313" key="6">
    <source>
        <dbReference type="EMBL" id="SCX16955.1"/>
    </source>
</evidence>
<dbReference type="STRING" id="329186.SAMN02927925_02460"/>
<evidence type="ECO:0000259" key="5">
    <source>
        <dbReference type="Pfam" id="PF00171"/>
    </source>
</evidence>
<dbReference type="Proteomes" id="UP000182124">
    <property type="component" value="Unassembled WGS sequence"/>
</dbReference>
<dbReference type="CDD" id="cd07100">
    <property type="entry name" value="ALDH_SSADH1_GabD1"/>
    <property type="match status" value="1"/>
</dbReference>
<dbReference type="InterPro" id="IPR015590">
    <property type="entry name" value="Aldehyde_DH_dom"/>
</dbReference>
<dbReference type="InterPro" id="IPR016163">
    <property type="entry name" value="Ald_DH_C"/>
</dbReference>
<organism evidence="6 7">
    <name type="scientific">Flavobacterium saliperosum</name>
    <dbReference type="NCBI Taxonomy" id="329186"/>
    <lineage>
        <taxon>Bacteria</taxon>
        <taxon>Pseudomonadati</taxon>
        <taxon>Bacteroidota</taxon>
        <taxon>Flavobacteriia</taxon>
        <taxon>Flavobacteriales</taxon>
        <taxon>Flavobacteriaceae</taxon>
        <taxon>Flavobacterium</taxon>
    </lineage>
</organism>
<dbReference type="eggNOG" id="COG1012">
    <property type="taxonomic scope" value="Bacteria"/>
</dbReference>
<dbReference type="AlphaFoldDB" id="A0A1G4W583"/>
<gene>
    <name evidence="6" type="ORF">SAMN02927925_02460</name>
</gene>
<evidence type="ECO:0000256" key="4">
    <source>
        <dbReference type="SAM" id="MobiDB-lite"/>
    </source>
</evidence>
<evidence type="ECO:0000313" key="7">
    <source>
        <dbReference type="Proteomes" id="UP000182124"/>
    </source>
</evidence>
<dbReference type="InterPro" id="IPR047110">
    <property type="entry name" value="GABD/Sad-like"/>
</dbReference>
<accession>A0A1G4W583</accession>
<keyword evidence="2" id="KW-0521">NADP</keyword>
<dbReference type="EMBL" id="FMTY01000007">
    <property type="protein sequence ID" value="SCX16955.1"/>
    <property type="molecule type" value="Genomic_DNA"/>
</dbReference>
<dbReference type="InterPro" id="IPR044148">
    <property type="entry name" value="ALDH_GabD1-like"/>
</dbReference>
<dbReference type="GO" id="GO:0004030">
    <property type="term" value="F:aldehyde dehydrogenase [NAD(P)+] activity"/>
    <property type="evidence" value="ECO:0007669"/>
    <property type="project" value="InterPro"/>
</dbReference>
<feature type="region of interest" description="Disordered" evidence="4">
    <location>
        <begin position="1"/>
        <end position="25"/>
    </location>
</feature>
<reference evidence="6 7" key="1">
    <citation type="submission" date="2016-10" db="EMBL/GenBank/DDBJ databases">
        <authorList>
            <person name="de Groot N.N."/>
        </authorList>
    </citation>
    <scope>NUCLEOTIDE SEQUENCE [LARGE SCALE GENOMIC DNA]</scope>
    <source>
        <strain evidence="6 7">CGMCC 1.3801</strain>
    </source>
</reference>
<dbReference type="Pfam" id="PF00171">
    <property type="entry name" value="Aldedh"/>
    <property type="match status" value="1"/>
</dbReference>
<dbReference type="PANTHER" id="PTHR43217">
    <property type="entry name" value="SUCCINATE SEMIALDEHYDE DEHYDROGENASE [NAD(P)+] SAD"/>
    <property type="match status" value="1"/>
</dbReference>
<dbReference type="FunFam" id="3.40.309.10:FF:000009">
    <property type="entry name" value="Aldehyde dehydrogenase A"/>
    <property type="match status" value="1"/>
</dbReference>
<keyword evidence="3" id="KW-0560">Oxidoreductase</keyword>
<name>A0A1G4W583_9FLAO</name>
<evidence type="ECO:0000256" key="1">
    <source>
        <dbReference type="ARBA" id="ARBA00009986"/>
    </source>
</evidence>
<evidence type="ECO:0000256" key="3">
    <source>
        <dbReference type="ARBA" id="ARBA00023002"/>
    </source>
</evidence>
<dbReference type="FunFam" id="3.40.605.10:FF:000012">
    <property type="entry name" value="NAD-dependent succinate-semialdehyde dehydrogenase"/>
    <property type="match status" value="1"/>
</dbReference>
<dbReference type="Gene3D" id="3.40.605.10">
    <property type="entry name" value="Aldehyde Dehydrogenase, Chain A, domain 1"/>
    <property type="match status" value="1"/>
</dbReference>
<dbReference type="GO" id="GO:0004777">
    <property type="term" value="F:succinate-semialdehyde dehydrogenase (NAD+) activity"/>
    <property type="evidence" value="ECO:0007669"/>
    <property type="project" value="TreeGrafter"/>
</dbReference>
<proteinExistence type="inferred from homology"/>
<sequence length="466" mass="51413">MDTPRIVRVQPEKAPSKQKPKQVSDKNRNFTFHNGIVMQTKINTAQEAFGYWKAMPLQERIGLVDNLKKVLHENRLHYATLITQEMGKPITQSLAEVDKCGVLCEYYSENAAALLQTKHIKTEAQESFVTYEPLGVLLGVMPWNFPFWQVFRFAIPSILAGNVVMVKHASNVPQSAESIEALFMESDFPIGVYQNLHLPSDKVAEVIAHPEIKAVSLTGSEAAGSAVAAQAGKYLKKSLLELGGSNAFIVCEDANLDKAVAIAVNARMQNAGQSCIAAKRFLIQKTVFATFTEKYKLAVSQLKVGDPMNTETQIGPLARLDLAVELEKQVNQSIAMGAKVILGGKRKDAFYEPTLLVDVTPEMPVFKEETFGPVAALLAFDSLNEAIAISNQSEFGLGVSIFTEDINYIRNRINEFHEGAVFINEMVKSDPRLPFGGIKKSGYGRELSEEGIKEFVNIKTVVINRS</sequence>
<evidence type="ECO:0000256" key="2">
    <source>
        <dbReference type="ARBA" id="ARBA00022857"/>
    </source>
</evidence>
<protein>
    <submittedName>
        <fullName evidence="6">Succinate-semialdehyde dehydrogenase / glutarate-semialdehyde dehydrogenase</fullName>
    </submittedName>
</protein>